<dbReference type="GO" id="GO:0070269">
    <property type="term" value="P:pyroptotic inflammatory response"/>
    <property type="evidence" value="ECO:0007669"/>
    <property type="project" value="TreeGrafter"/>
</dbReference>
<reference evidence="8" key="1">
    <citation type="thesis" date="2020" institute="ProQuest LLC" country="789 East Eisenhower Parkway, Ann Arbor, MI, USA">
        <title>Comparative Genomics and Chromosome Evolution.</title>
        <authorList>
            <person name="Mudd A.B."/>
        </authorList>
    </citation>
    <scope>NUCLEOTIDE SEQUENCE</scope>
    <source>
        <strain evidence="8">Female2</strain>
        <tissue evidence="8">Blood</tissue>
    </source>
</reference>
<keyword evidence="9" id="KW-1185">Reference proteome</keyword>
<dbReference type="InterPro" id="IPR027417">
    <property type="entry name" value="P-loop_NTPase"/>
</dbReference>
<dbReference type="GO" id="GO:0005524">
    <property type="term" value="F:ATP binding"/>
    <property type="evidence" value="ECO:0007669"/>
    <property type="project" value="UniProtKB-KW"/>
</dbReference>
<dbReference type="GO" id="GO:0016045">
    <property type="term" value="P:detection of bacterium"/>
    <property type="evidence" value="ECO:0007669"/>
    <property type="project" value="TreeGrafter"/>
</dbReference>
<feature type="domain" description="NACHT" evidence="7">
    <location>
        <begin position="66"/>
        <end position="186"/>
    </location>
</feature>
<evidence type="ECO:0000256" key="3">
    <source>
        <dbReference type="ARBA" id="ARBA00022737"/>
    </source>
</evidence>
<dbReference type="Proteomes" id="UP000812440">
    <property type="component" value="Chromosome 1"/>
</dbReference>
<dbReference type="GO" id="GO:0042742">
    <property type="term" value="P:defense response to bacterium"/>
    <property type="evidence" value="ECO:0007669"/>
    <property type="project" value="TreeGrafter"/>
</dbReference>
<accession>A0A8T2KGA0</accession>
<dbReference type="Pfam" id="PF05729">
    <property type="entry name" value="NACHT"/>
    <property type="match status" value="1"/>
</dbReference>
<dbReference type="InterPro" id="IPR028789">
    <property type="entry name" value="Naip"/>
</dbReference>
<dbReference type="GO" id="GO:0046872">
    <property type="term" value="F:metal ion binding"/>
    <property type="evidence" value="ECO:0007669"/>
    <property type="project" value="UniProtKB-KW"/>
</dbReference>
<dbReference type="PROSITE" id="PS50837">
    <property type="entry name" value="NACHT"/>
    <property type="match status" value="1"/>
</dbReference>
<dbReference type="Gene3D" id="3.40.50.300">
    <property type="entry name" value="P-loop containing nucleotide triphosphate hydrolases"/>
    <property type="match status" value="1"/>
</dbReference>
<dbReference type="SUPFAM" id="SSF52540">
    <property type="entry name" value="P-loop containing nucleoside triphosphate hydrolases"/>
    <property type="match status" value="1"/>
</dbReference>
<dbReference type="InterPro" id="IPR007111">
    <property type="entry name" value="NACHT_NTPase"/>
</dbReference>
<dbReference type="SUPFAM" id="SSF52047">
    <property type="entry name" value="RNI-like"/>
    <property type="match status" value="1"/>
</dbReference>
<keyword evidence="5" id="KW-0862">Zinc</keyword>
<dbReference type="GO" id="GO:0043066">
    <property type="term" value="P:negative regulation of apoptotic process"/>
    <property type="evidence" value="ECO:0007669"/>
    <property type="project" value="InterPro"/>
</dbReference>
<dbReference type="PANTHER" id="PTHR46914:SF1">
    <property type="entry name" value="BACULOVIRAL IAP REPEAT-CONTAINING PROTEIN 1"/>
    <property type="match status" value="1"/>
</dbReference>
<dbReference type="InterPro" id="IPR053882">
    <property type="entry name" value="Nlrc4-like_WHD"/>
</dbReference>
<dbReference type="OrthoDB" id="4034597at2759"/>
<dbReference type="Gene3D" id="3.80.10.10">
    <property type="entry name" value="Ribonuclease Inhibitor"/>
    <property type="match status" value="1"/>
</dbReference>
<dbReference type="Pfam" id="PF17889">
    <property type="entry name" value="NLRC4_HD"/>
    <property type="match status" value="1"/>
</dbReference>
<organism evidence="8 9">
    <name type="scientific">Hymenochirus boettgeri</name>
    <name type="common">Congo dwarf clawed frog</name>
    <dbReference type="NCBI Taxonomy" id="247094"/>
    <lineage>
        <taxon>Eukaryota</taxon>
        <taxon>Metazoa</taxon>
        <taxon>Chordata</taxon>
        <taxon>Craniata</taxon>
        <taxon>Vertebrata</taxon>
        <taxon>Euteleostomi</taxon>
        <taxon>Amphibia</taxon>
        <taxon>Batrachia</taxon>
        <taxon>Anura</taxon>
        <taxon>Pipoidea</taxon>
        <taxon>Pipidae</taxon>
        <taxon>Pipinae</taxon>
        <taxon>Hymenochirus</taxon>
    </lineage>
</organism>
<dbReference type="EMBL" id="JAACNH010000001">
    <property type="protein sequence ID" value="KAG8456445.1"/>
    <property type="molecule type" value="Genomic_DNA"/>
</dbReference>
<dbReference type="InterPro" id="IPR040535">
    <property type="entry name" value="NLRC4_HD"/>
</dbReference>
<dbReference type="GO" id="GO:0006915">
    <property type="term" value="P:apoptotic process"/>
    <property type="evidence" value="ECO:0007669"/>
    <property type="project" value="UniProtKB-KW"/>
</dbReference>
<protein>
    <recommendedName>
        <fullName evidence="7">NACHT domain-containing protein</fullName>
    </recommendedName>
</protein>
<keyword evidence="2" id="KW-0479">Metal-binding</keyword>
<keyword evidence="3" id="KW-0677">Repeat</keyword>
<keyword evidence="4" id="KW-0547">Nucleotide-binding</keyword>
<name>A0A8T2KGA0_9PIPI</name>
<dbReference type="Pfam" id="PF22524">
    <property type="entry name" value="WHD_Nlrc4"/>
    <property type="match status" value="1"/>
</dbReference>
<comment type="caution">
    <text evidence="8">The sequence shown here is derived from an EMBL/GenBank/DDBJ whole genome shotgun (WGS) entry which is preliminary data.</text>
</comment>
<keyword evidence="1" id="KW-0053">Apoptosis</keyword>
<evidence type="ECO:0000256" key="5">
    <source>
        <dbReference type="ARBA" id="ARBA00022833"/>
    </source>
</evidence>
<dbReference type="PANTHER" id="PTHR46914">
    <property type="entry name" value="BACULOVIRAL IAP REPEAT-CONTAINING PROTEIN 1"/>
    <property type="match status" value="1"/>
</dbReference>
<evidence type="ECO:0000256" key="1">
    <source>
        <dbReference type="ARBA" id="ARBA00022703"/>
    </source>
</evidence>
<sequence length="1017" mass="115848">MNSWKNLLIEMYNCQKFHEIPSFGESVGLNVDLDSLFADISIASKDNKNQPVEQFTLPEILSNLRDITMIKGKAGSGKSALLRKIAILWASGQCPMLNRFKLVFYISVSANKIQDTLENIICKQLIGPAVIKSQEILQEMMKHLKNQILFLLDDYGLMETSPEAIEELLLKSHSYSSCLAVTVRTDKGKKLRQYARNILEIQNFPLNSTLYLIKNLFSHEIENVMSFFIKVEKSKSLQTTLNSPLMTLAHCAFWIQNPQGFAFSDKHIFEAYLAYNLQKFSCNTERMLSVIMSCGDLALNGVFHSCFDFTEVDLNKFGVDSEEALKFGLLCKFSAQRLCPVYRFINTLFQEFLAGKRIGELLESDLQEHIDRGLHYLQCINSFLKMEGQYRYFLKYATRNSSKATVKILSQLFSLYDKKNAVDCHLENREHLQRHPELQMKEAALMLQLQHTDSDSFRTYLLLNFAVNAAIQCRGLQECAPVILQFLTGKVMFISLSPVAACCYDRLLYFIQKYPESIALLSCFTCIINSGIFSQAPDFSEVSKSFEKHGVPDVEQEYSSAFLSLPEIVQEKEKQIKEANQTLSLFPQSFTIRDSVIQTFSALQGHKAPIFKLEATKVSAVPQSEAEKLKVLFSSSDHIKLRLNNSSGFVQDIGSAIERHLDCFKECTINNTFLSKEEQQLLLKMSSLESLEIANSKDITFPYFLISGLHRFTCLNELSIKQPNYPDLAGHIPDEFGKPENIRRLTVSCDFAKGSTRFVKFISTLTKLEVLNLHFKCFPDFKGLMTSISLCNYLKELSFYESNLQENDMAHLANTINNFTSLNVLNLGNQTIPSLDVSESLVLGLGSLVNLEKLFLPKGEGMEQKAKLFIGQIHKLPNLQHLSMTGILNDESICELGCAMQKGHLRKLFHLALDLSYQVTESGWREFFQTVNNVPELNLLNINRMYTHQVKFQPTTVKSFVQCVSRLPSLVTILMYGWLLDKDDLNMFNIMKESHPQSNSLTIYYQWFLPFPANIKG</sequence>
<dbReference type="InterPro" id="IPR032675">
    <property type="entry name" value="LRR_dom_sf"/>
</dbReference>
<evidence type="ECO:0000256" key="6">
    <source>
        <dbReference type="ARBA" id="ARBA00022840"/>
    </source>
</evidence>
<evidence type="ECO:0000313" key="9">
    <source>
        <dbReference type="Proteomes" id="UP000812440"/>
    </source>
</evidence>
<keyword evidence="6" id="KW-0067">ATP-binding</keyword>
<proteinExistence type="predicted"/>
<evidence type="ECO:0000256" key="4">
    <source>
        <dbReference type="ARBA" id="ARBA00022741"/>
    </source>
</evidence>
<evidence type="ECO:0000313" key="8">
    <source>
        <dbReference type="EMBL" id="KAG8456445.1"/>
    </source>
</evidence>
<dbReference type="GO" id="GO:0072557">
    <property type="term" value="C:IPAF inflammasome complex"/>
    <property type="evidence" value="ECO:0007669"/>
    <property type="project" value="TreeGrafter"/>
</dbReference>
<dbReference type="AlphaFoldDB" id="A0A8T2KGA0"/>
<dbReference type="GO" id="GO:0043027">
    <property type="term" value="F:cysteine-type endopeptidase inhibitor activity involved in apoptotic process"/>
    <property type="evidence" value="ECO:0007669"/>
    <property type="project" value="InterPro"/>
</dbReference>
<evidence type="ECO:0000256" key="2">
    <source>
        <dbReference type="ARBA" id="ARBA00022723"/>
    </source>
</evidence>
<gene>
    <name evidence="8" type="ORF">GDO86_002288</name>
</gene>
<evidence type="ECO:0000259" key="7">
    <source>
        <dbReference type="PROSITE" id="PS50837"/>
    </source>
</evidence>